<reference evidence="2 3" key="1">
    <citation type="submission" date="2013-02" db="EMBL/GenBank/DDBJ databases">
        <title>Whole genome shotgun sequence of Gordonia malaquae NBRC 108250.</title>
        <authorList>
            <person name="Yoshida I."/>
            <person name="Hosoyama A."/>
            <person name="Tsuchikane K."/>
            <person name="Ando Y."/>
            <person name="Baba S."/>
            <person name="Ohji S."/>
            <person name="Hamada M."/>
            <person name="Tamura T."/>
            <person name="Yamazoe A."/>
            <person name="Yamazaki S."/>
            <person name="Fujita N."/>
        </authorList>
    </citation>
    <scope>NUCLEOTIDE SEQUENCE [LARGE SCALE GENOMIC DNA]</scope>
    <source>
        <strain evidence="2 3">NBRC 108250</strain>
    </source>
</reference>
<dbReference type="eggNOG" id="COG1216">
    <property type="taxonomic scope" value="Bacteria"/>
</dbReference>
<dbReference type="PANTHER" id="PTHR43685">
    <property type="entry name" value="GLYCOSYLTRANSFERASE"/>
    <property type="match status" value="1"/>
</dbReference>
<dbReference type="InterPro" id="IPR050834">
    <property type="entry name" value="Glycosyltransf_2"/>
</dbReference>
<dbReference type="RefSeq" id="WP_008375969.1">
    <property type="nucleotide sequence ID" value="NZ_BAOP01000002.1"/>
</dbReference>
<keyword evidence="2" id="KW-0808">Transferase</keyword>
<dbReference type="Gene3D" id="3.90.550.10">
    <property type="entry name" value="Spore Coat Polysaccharide Biosynthesis Protein SpsA, Chain A"/>
    <property type="match status" value="1"/>
</dbReference>
<dbReference type="Proteomes" id="UP000035009">
    <property type="component" value="Unassembled WGS sequence"/>
</dbReference>
<proteinExistence type="predicted"/>
<dbReference type="STRING" id="410332.SAMN04488550_3537"/>
<evidence type="ECO:0000313" key="3">
    <source>
        <dbReference type="Proteomes" id="UP000035009"/>
    </source>
</evidence>
<dbReference type="AlphaFoldDB" id="M3VD37"/>
<dbReference type="PANTHER" id="PTHR43685:SF2">
    <property type="entry name" value="GLYCOSYLTRANSFERASE 2-LIKE DOMAIN-CONTAINING PROTEIN"/>
    <property type="match status" value="1"/>
</dbReference>
<feature type="domain" description="Glycosyltransferase 2-like" evidence="1">
    <location>
        <begin position="37"/>
        <end position="140"/>
    </location>
</feature>
<dbReference type="EMBL" id="BAOP01000002">
    <property type="protein sequence ID" value="GAC78144.1"/>
    <property type="molecule type" value="Genomic_DNA"/>
</dbReference>
<gene>
    <name evidence="2" type="ORF">GM1_002_01220</name>
</gene>
<accession>M3VD37</accession>
<sequence length="318" mass="35457">MNLLCAQSRELCRRWNVRNIRREQSVGERGGTVVAISVVIPMYNEQDEIASCLDALIDQTRAADEILVVDNNSTDESAAIVAEIAAAHPTVRLIHEPEPGCHAARAAGYDAASGDVIARTDADTRVDSRWVEAIESFFTSERGAEFAAVGGVATMYEVPPFPMFAERPLPAAAADGIEVSSFSGPNHALRKTAWHAVRDSVTRRQDVWEDFDLSLALTERGKKIFLDPNMKVKTSVRTLRASPIRNLRYITGNVRTVKARGASASTIRAARVNALVRFGSFTWLWLLIRPWDEDTRTWRPHRLLRRPSDLHDDVTKVR</sequence>
<evidence type="ECO:0000259" key="1">
    <source>
        <dbReference type="Pfam" id="PF00535"/>
    </source>
</evidence>
<dbReference type="InterPro" id="IPR029044">
    <property type="entry name" value="Nucleotide-diphossugar_trans"/>
</dbReference>
<keyword evidence="3" id="KW-1185">Reference proteome</keyword>
<organism evidence="2 3">
    <name type="scientific">Gordonia malaquae NBRC 108250</name>
    <dbReference type="NCBI Taxonomy" id="1223542"/>
    <lineage>
        <taxon>Bacteria</taxon>
        <taxon>Bacillati</taxon>
        <taxon>Actinomycetota</taxon>
        <taxon>Actinomycetes</taxon>
        <taxon>Mycobacteriales</taxon>
        <taxon>Gordoniaceae</taxon>
        <taxon>Gordonia</taxon>
    </lineage>
</organism>
<comment type="caution">
    <text evidence="2">The sequence shown here is derived from an EMBL/GenBank/DDBJ whole genome shotgun (WGS) entry which is preliminary data.</text>
</comment>
<evidence type="ECO:0000313" key="2">
    <source>
        <dbReference type="EMBL" id="GAC78144.1"/>
    </source>
</evidence>
<dbReference type="InterPro" id="IPR001173">
    <property type="entry name" value="Glyco_trans_2-like"/>
</dbReference>
<protein>
    <submittedName>
        <fullName evidence="2">Putative glycosyltransferase</fullName>
    </submittedName>
</protein>
<dbReference type="CDD" id="cd00761">
    <property type="entry name" value="Glyco_tranf_GTA_type"/>
    <property type="match status" value="1"/>
</dbReference>
<dbReference type="Pfam" id="PF00535">
    <property type="entry name" value="Glycos_transf_2"/>
    <property type="match status" value="1"/>
</dbReference>
<dbReference type="SUPFAM" id="SSF53448">
    <property type="entry name" value="Nucleotide-diphospho-sugar transferases"/>
    <property type="match status" value="1"/>
</dbReference>
<dbReference type="GO" id="GO:0016740">
    <property type="term" value="F:transferase activity"/>
    <property type="evidence" value="ECO:0007669"/>
    <property type="project" value="UniProtKB-KW"/>
</dbReference>
<name>M3VD37_GORML</name>